<organism evidence="2 3">
    <name type="scientific">Kitasatospora arboriphila</name>
    <dbReference type="NCBI Taxonomy" id="258052"/>
    <lineage>
        <taxon>Bacteria</taxon>
        <taxon>Bacillati</taxon>
        <taxon>Actinomycetota</taxon>
        <taxon>Actinomycetes</taxon>
        <taxon>Kitasatosporales</taxon>
        <taxon>Streptomycetaceae</taxon>
        <taxon>Kitasatospora</taxon>
    </lineage>
</organism>
<protein>
    <recommendedName>
        <fullName evidence="4">DUF4190 domain-containing protein</fullName>
    </recommendedName>
</protein>
<dbReference type="Proteomes" id="UP001499987">
    <property type="component" value="Unassembled WGS sequence"/>
</dbReference>
<comment type="caution">
    <text evidence="2">The sequence shown here is derived from an EMBL/GenBank/DDBJ whole genome shotgun (WGS) entry which is preliminary data.</text>
</comment>
<dbReference type="EMBL" id="BAAALD010000006">
    <property type="protein sequence ID" value="GAA1072269.1"/>
    <property type="molecule type" value="Genomic_DNA"/>
</dbReference>
<gene>
    <name evidence="2" type="ORF">GCM10009663_09780</name>
</gene>
<evidence type="ECO:0008006" key="4">
    <source>
        <dbReference type="Google" id="ProtNLM"/>
    </source>
</evidence>
<keyword evidence="1" id="KW-0812">Transmembrane</keyword>
<evidence type="ECO:0000313" key="3">
    <source>
        <dbReference type="Proteomes" id="UP001499987"/>
    </source>
</evidence>
<evidence type="ECO:0000256" key="1">
    <source>
        <dbReference type="SAM" id="Phobius"/>
    </source>
</evidence>
<accession>A0ABN1TB19</accession>
<evidence type="ECO:0000313" key="2">
    <source>
        <dbReference type="EMBL" id="GAA1072269.1"/>
    </source>
</evidence>
<feature type="transmembrane region" description="Helical" evidence="1">
    <location>
        <begin position="26"/>
        <end position="53"/>
    </location>
</feature>
<keyword evidence="1" id="KW-0472">Membrane</keyword>
<sequence length="187" mass="19703">MTGTLLTLLPQPAARARDFRRACWLFAGLLLAASVVGVLLGWFLRAPAALVLLAAGARSDLRPECLSTVLGGAVAFFTLAGFGTMVFEQVAAPHFREPTAFTATVDGAPPPVVARERDGALTGIPTLGHGATAVFFHDEGGRREGRMTVQFSPDTPRAELDILRERIGALPGIHDVKPCDPSAGDCN</sequence>
<proteinExistence type="predicted"/>
<feature type="transmembrane region" description="Helical" evidence="1">
    <location>
        <begin position="65"/>
        <end position="87"/>
    </location>
</feature>
<name>A0ABN1TB19_9ACTN</name>
<dbReference type="RefSeq" id="WP_344622225.1">
    <property type="nucleotide sequence ID" value="NZ_BAAALD010000006.1"/>
</dbReference>
<reference evidence="2 3" key="1">
    <citation type="journal article" date="2019" name="Int. J. Syst. Evol. Microbiol.">
        <title>The Global Catalogue of Microorganisms (GCM) 10K type strain sequencing project: providing services to taxonomists for standard genome sequencing and annotation.</title>
        <authorList>
            <consortium name="The Broad Institute Genomics Platform"/>
            <consortium name="The Broad Institute Genome Sequencing Center for Infectious Disease"/>
            <person name="Wu L."/>
            <person name="Ma J."/>
        </authorList>
    </citation>
    <scope>NUCLEOTIDE SEQUENCE [LARGE SCALE GENOMIC DNA]</scope>
    <source>
        <strain evidence="2 3">JCM 13002</strain>
    </source>
</reference>
<keyword evidence="3" id="KW-1185">Reference proteome</keyword>
<keyword evidence="1" id="KW-1133">Transmembrane helix</keyword>